<name>A0AA39WPX5_9PEZI</name>
<proteinExistence type="predicted"/>
<reference evidence="2" key="1">
    <citation type="submission" date="2023-06" db="EMBL/GenBank/DDBJ databases">
        <title>Genome-scale phylogeny and comparative genomics of the fungal order Sordariales.</title>
        <authorList>
            <consortium name="Lawrence Berkeley National Laboratory"/>
            <person name="Hensen N."/>
            <person name="Bonometti L."/>
            <person name="Westerberg I."/>
            <person name="Brannstrom I.O."/>
            <person name="Guillou S."/>
            <person name="Cros-Aarteil S."/>
            <person name="Calhoun S."/>
            <person name="Haridas S."/>
            <person name="Kuo A."/>
            <person name="Mondo S."/>
            <person name="Pangilinan J."/>
            <person name="Riley R."/>
            <person name="Labutti K."/>
            <person name="Andreopoulos B."/>
            <person name="Lipzen A."/>
            <person name="Chen C."/>
            <person name="Yanf M."/>
            <person name="Daum C."/>
            <person name="Ng V."/>
            <person name="Clum A."/>
            <person name="Steindorff A."/>
            <person name="Ohm R."/>
            <person name="Martin F."/>
            <person name="Silar P."/>
            <person name="Natvig D."/>
            <person name="Lalanne C."/>
            <person name="Gautier V."/>
            <person name="Ament-Velasquez S.L."/>
            <person name="Kruys A."/>
            <person name="Hutchinson M.I."/>
            <person name="Powell A.J."/>
            <person name="Barry K."/>
            <person name="Miller A.N."/>
            <person name="Grigoriev I.V."/>
            <person name="Debuchy R."/>
            <person name="Gladieux P."/>
            <person name="Thoren M.H."/>
            <person name="Johannesson H."/>
        </authorList>
    </citation>
    <scope>NUCLEOTIDE SEQUENCE</scope>
    <source>
        <strain evidence="2">CBS 606.72</strain>
    </source>
</reference>
<evidence type="ECO:0000256" key="1">
    <source>
        <dbReference type="SAM" id="MobiDB-lite"/>
    </source>
</evidence>
<accession>A0AA39WPX5</accession>
<sequence>MFPSLHQDVMMAVSKSTRHGSTKRAATKTPKRNYSTNVMGKFKFNNDGCPTAAGLARR</sequence>
<feature type="region of interest" description="Disordered" evidence="1">
    <location>
        <begin position="1"/>
        <end position="32"/>
    </location>
</feature>
<protein>
    <submittedName>
        <fullName evidence="2">Uncharacterized protein</fullName>
    </submittedName>
</protein>
<feature type="compositionally biased region" description="Basic residues" evidence="1">
    <location>
        <begin position="16"/>
        <end position="31"/>
    </location>
</feature>
<organism evidence="2 3">
    <name type="scientific">Immersiella caudata</name>
    <dbReference type="NCBI Taxonomy" id="314043"/>
    <lineage>
        <taxon>Eukaryota</taxon>
        <taxon>Fungi</taxon>
        <taxon>Dikarya</taxon>
        <taxon>Ascomycota</taxon>
        <taxon>Pezizomycotina</taxon>
        <taxon>Sordariomycetes</taxon>
        <taxon>Sordariomycetidae</taxon>
        <taxon>Sordariales</taxon>
        <taxon>Lasiosphaeriaceae</taxon>
        <taxon>Immersiella</taxon>
    </lineage>
</organism>
<dbReference type="AlphaFoldDB" id="A0AA39WPX5"/>
<gene>
    <name evidence="2" type="ORF">B0T14DRAFT_208145</name>
</gene>
<dbReference type="EMBL" id="JAULSU010000004">
    <property type="protein sequence ID" value="KAK0619420.1"/>
    <property type="molecule type" value="Genomic_DNA"/>
</dbReference>
<evidence type="ECO:0000313" key="3">
    <source>
        <dbReference type="Proteomes" id="UP001175000"/>
    </source>
</evidence>
<dbReference type="Proteomes" id="UP001175000">
    <property type="component" value="Unassembled WGS sequence"/>
</dbReference>
<evidence type="ECO:0000313" key="2">
    <source>
        <dbReference type="EMBL" id="KAK0619420.1"/>
    </source>
</evidence>
<comment type="caution">
    <text evidence="2">The sequence shown here is derived from an EMBL/GenBank/DDBJ whole genome shotgun (WGS) entry which is preliminary data.</text>
</comment>
<keyword evidence="3" id="KW-1185">Reference proteome</keyword>